<evidence type="ECO:0000256" key="3">
    <source>
        <dbReference type="ARBA" id="ARBA00007681"/>
    </source>
</evidence>
<evidence type="ECO:0000256" key="9">
    <source>
        <dbReference type="ARBA" id="ARBA00023310"/>
    </source>
</evidence>
<evidence type="ECO:0000256" key="1">
    <source>
        <dbReference type="ARBA" id="ARBA00003456"/>
    </source>
</evidence>
<keyword evidence="4" id="KW-0813">Transport</keyword>
<dbReference type="GO" id="GO:0045259">
    <property type="term" value="C:proton-transporting ATP synthase complex"/>
    <property type="evidence" value="ECO:0007669"/>
    <property type="project" value="UniProtKB-KW"/>
</dbReference>
<dbReference type="Gene3D" id="3.40.1380.10">
    <property type="match status" value="1"/>
</dbReference>
<organism evidence="10 11">
    <name type="scientific">Maliponia aquimaris</name>
    <dbReference type="NCBI Taxonomy" id="1673631"/>
    <lineage>
        <taxon>Bacteria</taxon>
        <taxon>Pseudomonadati</taxon>
        <taxon>Pseudomonadota</taxon>
        <taxon>Alphaproteobacteria</taxon>
        <taxon>Rhodobacterales</taxon>
        <taxon>Paracoccaceae</taxon>
        <taxon>Maliponia</taxon>
    </lineage>
</organism>
<comment type="subcellular location">
    <subcellularLocation>
        <location evidence="2">Membrane</location>
        <topology evidence="2">Peripheral membrane protein</topology>
    </subcellularLocation>
</comment>
<dbReference type="Pfam" id="PF00231">
    <property type="entry name" value="ATP-synt"/>
    <property type="match status" value="1"/>
</dbReference>
<evidence type="ECO:0000256" key="5">
    <source>
        <dbReference type="ARBA" id="ARBA00022781"/>
    </source>
</evidence>
<keyword evidence="9" id="KW-0066">ATP synthesis</keyword>
<dbReference type="SUPFAM" id="SSF52943">
    <property type="entry name" value="ATP synthase (F1-ATPase), gamma subunit"/>
    <property type="match status" value="1"/>
</dbReference>
<gene>
    <name evidence="10" type="primary">atpG_3</name>
    <name evidence="10" type="ORF">MAA8898_04139</name>
</gene>
<dbReference type="InterPro" id="IPR000131">
    <property type="entry name" value="ATP_synth_F1_gsu"/>
</dbReference>
<dbReference type="Proteomes" id="UP000207598">
    <property type="component" value="Unassembled WGS sequence"/>
</dbReference>
<dbReference type="GO" id="GO:0046933">
    <property type="term" value="F:proton-transporting ATP synthase activity, rotational mechanism"/>
    <property type="evidence" value="ECO:0007669"/>
    <property type="project" value="InterPro"/>
</dbReference>
<keyword evidence="6" id="KW-0406">Ion transport</keyword>
<keyword evidence="8" id="KW-0139">CF(1)</keyword>
<dbReference type="Gene3D" id="1.10.287.80">
    <property type="entry name" value="ATP synthase, gamma subunit, helix hairpin domain"/>
    <property type="match status" value="1"/>
</dbReference>
<dbReference type="InterPro" id="IPR035968">
    <property type="entry name" value="ATP_synth_F1_ATPase_gsu"/>
</dbReference>
<evidence type="ECO:0000313" key="10">
    <source>
        <dbReference type="EMBL" id="SMX48854.1"/>
    </source>
</evidence>
<reference evidence="10 11" key="1">
    <citation type="submission" date="2017-05" db="EMBL/GenBank/DDBJ databases">
        <authorList>
            <person name="Song R."/>
            <person name="Chenine A.L."/>
            <person name="Ruprecht R.M."/>
        </authorList>
    </citation>
    <scope>NUCLEOTIDE SEQUENCE [LARGE SCALE GENOMIC DNA]</scope>
    <source>
        <strain evidence="10 11">CECT 8898</strain>
    </source>
</reference>
<comment type="similarity">
    <text evidence="3">Belongs to the ATPase gamma chain family.</text>
</comment>
<accession>A0A238L184</accession>
<evidence type="ECO:0000256" key="6">
    <source>
        <dbReference type="ARBA" id="ARBA00023065"/>
    </source>
</evidence>
<dbReference type="EMBL" id="FXYF01000014">
    <property type="protein sequence ID" value="SMX48854.1"/>
    <property type="molecule type" value="Genomic_DNA"/>
</dbReference>
<evidence type="ECO:0000256" key="8">
    <source>
        <dbReference type="ARBA" id="ARBA00023196"/>
    </source>
</evidence>
<protein>
    <submittedName>
        <fullName evidence="10">ATP synthase gamma chain</fullName>
    </submittedName>
</protein>
<keyword evidence="11" id="KW-1185">Reference proteome</keyword>
<keyword evidence="5" id="KW-0375">Hydrogen ion transport</keyword>
<name>A0A238L184_9RHOB</name>
<keyword evidence="7" id="KW-0472">Membrane</keyword>
<evidence type="ECO:0000256" key="4">
    <source>
        <dbReference type="ARBA" id="ARBA00022448"/>
    </source>
</evidence>
<evidence type="ECO:0000256" key="2">
    <source>
        <dbReference type="ARBA" id="ARBA00004170"/>
    </source>
</evidence>
<dbReference type="AlphaFoldDB" id="A0A238L184"/>
<sequence>MQSIRGIVSTMKTMSAINALPYEQAAQAIEAYQDTVMAGFHAFVRCHGPLPEDADPAAAAIAIVFGSDHGLCGNYNEIVATEAMRIKHLAPSTGVICVGAQMEDALVGLGIVPKTTLLTPATADGLGRLSGRLITLLDKLRLSGASGAIGVSLVHMQRGAHGEQHPVSLRLLPLDPGMTRQLAQRPWDSRSLPQFRMPPDRLLASLIRSYLFARLFRSAAEAMVTENAARLARMQQAEQSIDGQIETLAAEMRLARQSEITTELLDVIIGFEALKGREKRSRDRQP</sequence>
<dbReference type="PRINTS" id="PR00126">
    <property type="entry name" value="ATPASEGAMMA"/>
</dbReference>
<comment type="function">
    <text evidence="1">Produces ATP from ADP in the presence of a proton gradient across the membrane. The gamma chain is believed to be important in regulating ATPase activity and the flow of protons through the CF(0) complex.</text>
</comment>
<proteinExistence type="inferred from homology"/>
<evidence type="ECO:0000256" key="7">
    <source>
        <dbReference type="ARBA" id="ARBA00023136"/>
    </source>
</evidence>
<evidence type="ECO:0000313" key="11">
    <source>
        <dbReference type="Proteomes" id="UP000207598"/>
    </source>
</evidence>